<dbReference type="STRING" id="1314773.A0A3N2PX76"/>
<sequence>MLNKHMTKFSNLATICLLARLRQSSAFHLKCQKFQYQYACGHKSDVEWVPLDPADCDDAPYMQGTTIKLRCTPPASTATRYRSGVMVRLHASEEGANALPLLFLAHLTPGAAEVGDFELSVRCLGSVFCIRYSPRNISPSNLFDKYRQLSNDYEEAGNPLAVHQLIKPFEPLMESLVPPDQGYLLSDYLYPRYFVLEAIADPEDTEITPKLKESKESLPGDYTHQWPELADLGDWVTNIYPSSQICLPAPPEQDTRLSGPEKVLIDGEPYFFKRWQQSARPPGANFTELRTYKQIQNAFTSRRIQHDLRICRLRGVVVDSDDRTPCGGDVEPSTIPARLVGILLTFIETNRPKWMGTLSSRVRRGGCSPDTLFRWACELDACVAELHKAGLVWGDAKPENILVDGKDNIWIIDFGGGYTDGWVDKEKAETTEGDRQGVARIKAFLRGGEGRNGKEEEGTERG</sequence>
<keyword evidence="1" id="KW-0732">Signal</keyword>
<proteinExistence type="predicted"/>
<feature type="domain" description="Protein kinase" evidence="2">
    <location>
        <begin position="226"/>
        <end position="462"/>
    </location>
</feature>
<dbReference type="Proteomes" id="UP000272025">
    <property type="component" value="Unassembled WGS sequence"/>
</dbReference>
<keyword evidence="4" id="KW-1185">Reference proteome</keyword>
<name>A0A3N2PX76_SODAK</name>
<dbReference type="GO" id="GO:0004672">
    <property type="term" value="F:protein kinase activity"/>
    <property type="evidence" value="ECO:0007669"/>
    <property type="project" value="InterPro"/>
</dbReference>
<dbReference type="OrthoDB" id="4062651at2759"/>
<evidence type="ECO:0000259" key="2">
    <source>
        <dbReference type="PROSITE" id="PS50011"/>
    </source>
</evidence>
<organism evidence="3 4">
    <name type="scientific">Sodiomyces alkalinus (strain CBS 110278 / VKM F-3762 / F11)</name>
    <name type="common">Alkaliphilic filamentous fungus</name>
    <dbReference type="NCBI Taxonomy" id="1314773"/>
    <lineage>
        <taxon>Eukaryota</taxon>
        <taxon>Fungi</taxon>
        <taxon>Dikarya</taxon>
        <taxon>Ascomycota</taxon>
        <taxon>Pezizomycotina</taxon>
        <taxon>Sordariomycetes</taxon>
        <taxon>Hypocreomycetidae</taxon>
        <taxon>Glomerellales</taxon>
        <taxon>Plectosphaerellaceae</taxon>
        <taxon>Sodiomyces</taxon>
    </lineage>
</organism>
<evidence type="ECO:0000313" key="4">
    <source>
        <dbReference type="Proteomes" id="UP000272025"/>
    </source>
</evidence>
<dbReference type="GO" id="GO:0005524">
    <property type="term" value="F:ATP binding"/>
    <property type="evidence" value="ECO:0007669"/>
    <property type="project" value="InterPro"/>
</dbReference>
<evidence type="ECO:0000256" key="1">
    <source>
        <dbReference type="SAM" id="SignalP"/>
    </source>
</evidence>
<protein>
    <recommendedName>
        <fullName evidence="2">Protein kinase domain-containing protein</fullName>
    </recommendedName>
</protein>
<dbReference type="InterPro" id="IPR000719">
    <property type="entry name" value="Prot_kinase_dom"/>
</dbReference>
<dbReference type="InterPro" id="IPR011009">
    <property type="entry name" value="Kinase-like_dom_sf"/>
</dbReference>
<dbReference type="AlphaFoldDB" id="A0A3N2PX76"/>
<feature type="chain" id="PRO_5018028969" description="Protein kinase domain-containing protein" evidence="1">
    <location>
        <begin position="27"/>
        <end position="462"/>
    </location>
</feature>
<dbReference type="EMBL" id="ML119054">
    <property type="protein sequence ID" value="ROT39074.1"/>
    <property type="molecule type" value="Genomic_DNA"/>
</dbReference>
<dbReference type="SUPFAM" id="SSF56112">
    <property type="entry name" value="Protein kinase-like (PK-like)"/>
    <property type="match status" value="1"/>
</dbReference>
<reference evidence="3 4" key="1">
    <citation type="journal article" date="2018" name="Mol. Ecol.">
        <title>The obligate alkalophilic soda-lake fungus Sodiomyces alkalinus has shifted to a protein diet.</title>
        <authorList>
            <person name="Grum-Grzhimaylo A.A."/>
            <person name="Falkoski D.L."/>
            <person name="van den Heuvel J."/>
            <person name="Valero-Jimenez C.A."/>
            <person name="Min B."/>
            <person name="Choi I.G."/>
            <person name="Lipzen A."/>
            <person name="Daum C.G."/>
            <person name="Aanen D.K."/>
            <person name="Tsang A."/>
            <person name="Henrissat B."/>
            <person name="Bilanenko E.N."/>
            <person name="de Vries R.P."/>
            <person name="van Kan J.A.L."/>
            <person name="Grigoriev I.V."/>
            <person name="Debets A.J.M."/>
        </authorList>
    </citation>
    <scope>NUCLEOTIDE SEQUENCE [LARGE SCALE GENOMIC DNA]</scope>
    <source>
        <strain evidence="3 4">F11</strain>
    </source>
</reference>
<feature type="signal peptide" evidence="1">
    <location>
        <begin position="1"/>
        <end position="26"/>
    </location>
</feature>
<dbReference type="PROSITE" id="PS50011">
    <property type="entry name" value="PROTEIN_KINASE_DOM"/>
    <property type="match status" value="1"/>
</dbReference>
<dbReference type="Gene3D" id="1.10.510.10">
    <property type="entry name" value="Transferase(Phosphotransferase) domain 1"/>
    <property type="match status" value="1"/>
</dbReference>
<accession>A0A3N2PX76</accession>
<gene>
    <name evidence="3" type="ORF">SODALDRAFT_378193</name>
</gene>
<dbReference type="RefSeq" id="XP_028466880.1">
    <property type="nucleotide sequence ID" value="XM_028614961.1"/>
</dbReference>
<dbReference type="GeneID" id="39583438"/>
<evidence type="ECO:0000313" key="3">
    <source>
        <dbReference type="EMBL" id="ROT39074.1"/>
    </source>
</evidence>